<gene>
    <name evidence="2" type="ORF">LSTR_LSTR000885</name>
</gene>
<reference evidence="2 3" key="1">
    <citation type="journal article" date="2017" name="Gigascience">
        <title>Genome sequence of the small brown planthopper, Laodelphax striatellus.</title>
        <authorList>
            <person name="Zhu J."/>
            <person name="Jiang F."/>
            <person name="Wang X."/>
            <person name="Yang P."/>
            <person name="Bao Y."/>
            <person name="Zhao W."/>
            <person name="Wang W."/>
            <person name="Lu H."/>
            <person name="Wang Q."/>
            <person name="Cui N."/>
            <person name="Li J."/>
            <person name="Chen X."/>
            <person name="Luo L."/>
            <person name="Yu J."/>
            <person name="Kang L."/>
            <person name="Cui F."/>
        </authorList>
    </citation>
    <scope>NUCLEOTIDE SEQUENCE [LARGE SCALE GENOMIC DNA]</scope>
    <source>
        <strain evidence="2">Lst14</strain>
    </source>
</reference>
<dbReference type="EMBL" id="QKKF02019844">
    <property type="protein sequence ID" value="RZF39364.1"/>
    <property type="molecule type" value="Genomic_DNA"/>
</dbReference>
<dbReference type="Proteomes" id="UP000291343">
    <property type="component" value="Unassembled WGS sequence"/>
</dbReference>
<feature type="region of interest" description="Disordered" evidence="1">
    <location>
        <begin position="59"/>
        <end position="86"/>
    </location>
</feature>
<name>A0A482X0M7_LAOST</name>
<accession>A0A482X0M7</accession>
<dbReference type="AlphaFoldDB" id="A0A482X0M7"/>
<evidence type="ECO:0000256" key="1">
    <source>
        <dbReference type="SAM" id="MobiDB-lite"/>
    </source>
</evidence>
<proteinExistence type="predicted"/>
<sequence length="86" mass="9882">MAPCETVNFCTCRSARDRWPRTARDRLVCGALGREAPAKNNSHSCHKRVGLDRPRGFRRRRRKHNYTQNVLSETTSQKQGRCSLAP</sequence>
<organism evidence="2 3">
    <name type="scientific">Laodelphax striatellus</name>
    <name type="common">Small brown planthopper</name>
    <name type="synonym">Delphax striatella</name>
    <dbReference type="NCBI Taxonomy" id="195883"/>
    <lineage>
        <taxon>Eukaryota</taxon>
        <taxon>Metazoa</taxon>
        <taxon>Ecdysozoa</taxon>
        <taxon>Arthropoda</taxon>
        <taxon>Hexapoda</taxon>
        <taxon>Insecta</taxon>
        <taxon>Pterygota</taxon>
        <taxon>Neoptera</taxon>
        <taxon>Paraneoptera</taxon>
        <taxon>Hemiptera</taxon>
        <taxon>Auchenorrhyncha</taxon>
        <taxon>Fulgoroidea</taxon>
        <taxon>Delphacidae</taxon>
        <taxon>Criomorphinae</taxon>
        <taxon>Laodelphax</taxon>
    </lineage>
</organism>
<feature type="compositionally biased region" description="Polar residues" evidence="1">
    <location>
        <begin position="66"/>
        <end position="80"/>
    </location>
</feature>
<evidence type="ECO:0000313" key="3">
    <source>
        <dbReference type="Proteomes" id="UP000291343"/>
    </source>
</evidence>
<protein>
    <submittedName>
        <fullName evidence="2">Uncharacterized protein</fullName>
    </submittedName>
</protein>
<comment type="caution">
    <text evidence="2">The sequence shown here is derived from an EMBL/GenBank/DDBJ whole genome shotgun (WGS) entry which is preliminary data.</text>
</comment>
<evidence type="ECO:0000313" key="2">
    <source>
        <dbReference type="EMBL" id="RZF39364.1"/>
    </source>
</evidence>
<dbReference type="InParanoid" id="A0A482X0M7"/>
<keyword evidence="3" id="KW-1185">Reference proteome</keyword>